<name>A0A0V0JA78_SCHSO</name>
<reference evidence="7" key="1">
    <citation type="submission" date="2016-01" db="EMBL/GenBank/DDBJ databases">
        <title>Reference transcriptome for the parasite Schistocephalus solidus: insights into the molecular evolution of parasitism.</title>
        <authorList>
            <person name="Hebert F.O."/>
            <person name="Grambauer S."/>
            <person name="Barber I."/>
            <person name="Landry C.R."/>
            <person name="Aubin-Horth N."/>
        </authorList>
    </citation>
    <scope>NUCLEOTIDE SEQUENCE</scope>
</reference>
<keyword evidence="4 5" id="KW-0472">Membrane</keyword>
<dbReference type="GO" id="GO:0016020">
    <property type="term" value="C:membrane"/>
    <property type="evidence" value="ECO:0007669"/>
    <property type="project" value="UniProtKB-SubCell"/>
</dbReference>
<evidence type="ECO:0000259" key="6">
    <source>
        <dbReference type="PROSITE" id="PS50801"/>
    </source>
</evidence>
<dbReference type="InterPro" id="IPR002645">
    <property type="entry name" value="STAS_dom"/>
</dbReference>
<evidence type="ECO:0000256" key="3">
    <source>
        <dbReference type="ARBA" id="ARBA00022989"/>
    </source>
</evidence>
<dbReference type="InterPro" id="IPR011547">
    <property type="entry name" value="SLC26A/SulP_dom"/>
</dbReference>
<organism evidence="7">
    <name type="scientific">Schistocephalus solidus</name>
    <name type="common">Tapeworm</name>
    <dbReference type="NCBI Taxonomy" id="70667"/>
    <lineage>
        <taxon>Eukaryota</taxon>
        <taxon>Metazoa</taxon>
        <taxon>Spiralia</taxon>
        <taxon>Lophotrochozoa</taxon>
        <taxon>Platyhelminthes</taxon>
        <taxon>Cestoda</taxon>
        <taxon>Eucestoda</taxon>
        <taxon>Diphyllobothriidea</taxon>
        <taxon>Diphyllobothriidae</taxon>
        <taxon>Schistocephalus</taxon>
    </lineage>
</organism>
<evidence type="ECO:0000256" key="4">
    <source>
        <dbReference type="ARBA" id="ARBA00023136"/>
    </source>
</evidence>
<feature type="transmembrane region" description="Helical" evidence="5">
    <location>
        <begin position="97"/>
        <end position="113"/>
    </location>
</feature>
<accession>A0A0V0JA78</accession>
<evidence type="ECO:0000313" key="7">
    <source>
        <dbReference type="EMBL" id="JAP61903.1"/>
    </source>
</evidence>
<dbReference type="PANTHER" id="PTHR11814">
    <property type="entry name" value="SULFATE TRANSPORTER"/>
    <property type="match status" value="1"/>
</dbReference>
<dbReference type="Gene3D" id="3.30.750.24">
    <property type="entry name" value="STAS domain"/>
    <property type="match status" value="1"/>
</dbReference>
<keyword evidence="2 5" id="KW-0812">Transmembrane</keyword>
<feature type="transmembrane region" description="Helical" evidence="5">
    <location>
        <begin position="447"/>
        <end position="474"/>
    </location>
</feature>
<feature type="transmembrane region" description="Helical" evidence="5">
    <location>
        <begin position="21"/>
        <end position="39"/>
    </location>
</feature>
<dbReference type="NCBIfam" id="TIGR00815">
    <property type="entry name" value="sulP"/>
    <property type="match status" value="1"/>
</dbReference>
<feature type="transmembrane region" description="Helical" evidence="5">
    <location>
        <begin position="65"/>
        <end position="90"/>
    </location>
</feature>
<feature type="transmembrane region" description="Helical" evidence="5">
    <location>
        <begin position="263"/>
        <end position="280"/>
    </location>
</feature>
<feature type="domain" description="STAS" evidence="6">
    <location>
        <begin position="498"/>
        <end position="730"/>
    </location>
</feature>
<gene>
    <name evidence="7" type="ORF">TR149241</name>
</gene>
<feature type="transmembrane region" description="Helical" evidence="5">
    <location>
        <begin position="306"/>
        <end position="328"/>
    </location>
</feature>
<feature type="transmembrane region" description="Helical" evidence="5">
    <location>
        <begin position="382"/>
        <end position="401"/>
    </location>
</feature>
<dbReference type="AlphaFoldDB" id="A0A0V0JA78"/>
<dbReference type="CDD" id="cd07042">
    <property type="entry name" value="STAS_SulP_like_sulfate_transporter"/>
    <property type="match status" value="1"/>
</dbReference>
<proteinExistence type="predicted"/>
<keyword evidence="3 5" id="KW-1133">Transmembrane helix</keyword>
<dbReference type="SUPFAM" id="SSF52091">
    <property type="entry name" value="SpoIIaa-like"/>
    <property type="match status" value="1"/>
</dbReference>
<dbReference type="Pfam" id="PF01740">
    <property type="entry name" value="STAS"/>
    <property type="match status" value="1"/>
</dbReference>
<dbReference type="InterPro" id="IPR036513">
    <property type="entry name" value="STAS_dom_sf"/>
</dbReference>
<comment type="subcellular location">
    <subcellularLocation>
        <location evidence="1">Membrane</location>
        <topology evidence="1">Multi-pass membrane protein</topology>
    </subcellularLocation>
</comment>
<feature type="non-terminal residue" evidence="7">
    <location>
        <position position="1"/>
    </location>
</feature>
<dbReference type="GO" id="GO:0055085">
    <property type="term" value="P:transmembrane transport"/>
    <property type="evidence" value="ECO:0007669"/>
    <property type="project" value="InterPro"/>
</dbReference>
<evidence type="ECO:0000256" key="5">
    <source>
        <dbReference type="SAM" id="Phobius"/>
    </source>
</evidence>
<sequence>DESERTGSSDKREPSRRRCSLIPSFLLGIFPFINIMRAYDLRSGLPNDIICGFTVGIMNIPQGMAYAMLATLPPVYGLYCSLFAPLFYFFFGTSRHLAMGTIAIVSLLVGGSLDRTIAALHTPNNTSDLLNNITKNSPTVEEETAIRVALGSALGMAVGLTQLAFGILRLGFVTRFLSDPMISGFTVGSAVHVVVSQLKTVFGLSVPRQSGLFHVPLEFYEICKKLPQTNLASLGLSLVFIALLYCFRRWINPLVMKKVKVPVPMELVVVVLGGVISYCMQLQAKHGVKVVGFVPSGLPVPCAPDLSLTVSLVADVIVIALVVFSISYSLAAVYAKKLGYAVEANQELLAYGMTNILSSFFLCFPAAASLSRSALTVSMNGMSEIAGLVGAAVVLLVVLFAGPLFYPVPNCCLSAIILVALIGMFTQMKCLPRLWRFSIWDFLSWTITFVATIFLDVIYGLIVGILFAAFSVLLRAQRQKVEVLGHFGGTEVFDSSAGYKVCEETPSIKVIRYHGSIFYACGEHFVQSIISAAGFDPRIVRFHEEKLKKGIALLERQINFNPEYKSDVGCAVSIPADIVLADGDGSHKRTQANHFTVEPAGDVIKSSESNSQHSDAPCCCNCSALCSRNNLQPVGRLLEKQASLQAHLNALTAAIPLTHIILDCAPWNFVDIVGIELLQGLIKDFNAIGVQVYLAGVSESIRQSMEQCDFFKTVEVSTLFISVFDAFMSIKVASGSPSTILSSPSPTTDILLSSGSVEISAAVAP</sequence>
<dbReference type="EMBL" id="GEEE01001322">
    <property type="protein sequence ID" value="JAP61903.1"/>
    <property type="molecule type" value="Transcribed_RNA"/>
</dbReference>
<feature type="transmembrane region" description="Helical" evidence="5">
    <location>
        <begin position="407"/>
        <end position="426"/>
    </location>
</feature>
<feature type="transmembrane region" description="Helical" evidence="5">
    <location>
        <begin position="348"/>
        <end position="370"/>
    </location>
</feature>
<protein>
    <recommendedName>
        <fullName evidence="6">STAS domain-containing protein</fullName>
    </recommendedName>
</protein>
<evidence type="ECO:0000256" key="2">
    <source>
        <dbReference type="ARBA" id="ARBA00022692"/>
    </source>
</evidence>
<feature type="transmembrane region" description="Helical" evidence="5">
    <location>
        <begin position="231"/>
        <end position="251"/>
    </location>
</feature>
<dbReference type="InterPro" id="IPR001902">
    <property type="entry name" value="SLC26A/SulP_fam"/>
</dbReference>
<feature type="transmembrane region" description="Helical" evidence="5">
    <location>
        <begin position="145"/>
        <end position="168"/>
    </location>
</feature>
<dbReference type="PROSITE" id="PS50801">
    <property type="entry name" value="STAS"/>
    <property type="match status" value="1"/>
</dbReference>
<evidence type="ECO:0000256" key="1">
    <source>
        <dbReference type="ARBA" id="ARBA00004141"/>
    </source>
</evidence>
<dbReference type="Pfam" id="PF00916">
    <property type="entry name" value="Sulfate_transp"/>
    <property type="match status" value="1"/>
</dbReference>